<dbReference type="Proteomes" id="UP000799772">
    <property type="component" value="Unassembled WGS sequence"/>
</dbReference>
<dbReference type="PANTHER" id="PTHR48079:SF6">
    <property type="entry name" value="NAD(P)-BINDING DOMAIN-CONTAINING PROTEIN-RELATED"/>
    <property type="match status" value="1"/>
</dbReference>
<dbReference type="OrthoDB" id="2130169at2759"/>
<dbReference type="InterPro" id="IPR051783">
    <property type="entry name" value="NAD(P)-dependent_oxidoreduct"/>
</dbReference>
<dbReference type="Pfam" id="PF01370">
    <property type="entry name" value="Epimerase"/>
    <property type="match status" value="1"/>
</dbReference>
<gene>
    <name evidence="2" type="ORF">NA57DRAFT_69613</name>
</gene>
<dbReference type="GO" id="GO:0005737">
    <property type="term" value="C:cytoplasm"/>
    <property type="evidence" value="ECO:0007669"/>
    <property type="project" value="TreeGrafter"/>
</dbReference>
<feature type="domain" description="NAD-dependent epimerase/dehydratase" evidence="1">
    <location>
        <begin position="7"/>
        <end position="240"/>
    </location>
</feature>
<accession>A0A9P4I3T3</accession>
<dbReference type="SUPFAM" id="SSF51735">
    <property type="entry name" value="NAD(P)-binding Rossmann-fold domains"/>
    <property type="match status" value="1"/>
</dbReference>
<evidence type="ECO:0000313" key="3">
    <source>
        <dbReference type="Proteomes" id="UP000799772"/>
    </source>
</evidence>
<proteinExistence type="predicted"/>
<dbReference type="Gene3D" id="3.40.50.720">
    <property type="entry name" value="NAD(P)-binding Rossmann-like Domain"/>
    <property type="match status" value="1"/>
</dbReference>
<dbReference type="InterPro" id="IPR036291">
    <property type="entry name" value="NAD(P)-bd_dom_sf"/>
</dbReference>
<dbReference type="EMBL" id="ML978143">
    <property type="protein sequence ID" value="KAF2092662.1"/>
    <property type="molecule type" value="Genomic_DNA"/>
</dbReference>
<protein>
    <submittedName>
        <fullName evidence="2">Nucleoside-diphosphate-sugar epimerase</fullName>
    </submittedName>
</protein>
<dbReference type="AlphaFoldDB" id="A0A9P4I3T3"/>
<comment type="caution">
    <text evidence="2">The sequence shown here is derived from an EMBL/GenBank/DDBJ whole genome shotgun (WGS) entry which is preliminary data.</text>
</comment>
<dbReference type="InterPro" id="IPR001509">
    <property type="entry name" value="Epimerase_deHydtase"/>
</dbReference>
<keyword evidence="3" id="KW-1185">Reference proteome</keyword>
<organism evidence="2 3">
    <name type="scientific">Rhizodiscina lignyota</name>
    <dbReference type="NCBI Taxonomy" id="1504668"/>
    <lineage>
        <taxon>Eukaryota</taxon>
        <taxon>Fungi</taxon>
        <taxon>Dikarya</taxon>
        <taxon>Ascomycota</taxon>
        <taxon>Pezizomycotina</taxon>
        <taxon>Dothideomycetes</taxon>
        <taxon>Pleosporomycetidae</taxon>
        <taxon>Aulographales</taxon>
        <taxon>Rhizodiscinaceae</taxon>
        <taxon>Rhizodiscina</taxon>
    </lineage>
</organism>
<evidence type="ECO:0000313" key="2">
    <source>
        <dbReference type="EMBL" id="KAF2092662.1"/>
    </source>
</evidence>
<dbReference type="GO" id="GO:0004029">
    <property type="term" value="F:aldehyde dehydrogenase (NAD+) activity"/>
    <property type="evidence" value="ECO:0007669"/>
    <property type="project" value="TreeGrafter"/>
</dbReference>
<sequence length="344" mass="38000">MTATPKVFITGASGYIGGDLLYALARAHPDWPITCIVRDEAKGRAITKEFPNVKIVYGTNSDSDILKDEAKEADIVFHFANSADDVPAATAIAEGLKAHTPEKPGWWIHTSGTGILTYVDVEREIYGELHPKVHDDWDNVRELTHLPDYAWHRQADKIVLAAGTECADRVKTAVVCPPHIYGWGRGPVNKRSINIYNMAKMALERKKGFKVASGKNIWHAVHVFDLSDLYVSLAEAAADGGGKATWGEDGYYLAEQEEFVWGELAEKIAKIAKEKGLLPTAEIDALEVEEVKKDFPLRYRSWGANSRGKSIRANKLLGWTCKSKGVDDDLPDVVDREAKALGMI</sequence>
<name>A0A9P4I3T3_9PEZI</name>
<reference evidence="2" key="1">
    <citation type="journal article" date="2020" name="Stud. Mycol.">
        <title>101 Dothideomycetes genomes: a test case for predicting lifestyles and emergence of pathogens.</title>
        <authorList>
            <person name="Haridas S."/>
            <person name="Albert R."/>
            <person name="Binder M."/>
            <person name="Bloem J."/>
            <person name="Labutti K."/>
            <person name="Salamov A."/>
            <person name="Andreopoulos B."/>
            <person name="Baker S."/>
            <person name="Barry K."/>
            <person name="Bills G."/>
            <person name="Bluhm B."/>
            <person name="Cannon C."/>
            <person name="Castanera R."/>
            <person name="Culley D."/>
            <person name="Daum C."/>
            <person name="Ezra D."/>
            <person name="Gonzalez J."/>
            <person name="Henrissat B."/>
            <person name="Kuo A."/>
            <person name="Liang C."/>
            <person name="Lipzen A."/>
            <person name="Lutzoni F."/>
            <person name="Magnuson J."/>
            <person name="Mondo S."/>
            <person name="Nolan M."/>
            <person name="Ohm R."/>
            <person name="Pangilinan J."/>
            <person name="Park H.-J."/>
            <person name="Ramirez L."/>
            <person name="Alfaro M."/>
            <person name="Sun H."/>
            <person name="Tritt A."/>
            <person name="Yoshinaga Y."/>
            <person name="Zwiers L.-H."/>
            <person name="Turgeon B."/>
            <person name="Goodwin S."/>
            <person name="Spatafora J."/>
            <person name="Crous P."/>
            <person name="Grigoriev I."/>
        </authorList>
    </citation>
    <scope>NUCLEOTIDE SEQUENCE</scope>
    <source>
        <strain evidence="2">CBS 133067</strain>
    </source>
</reference>
<dbReference type="PANTHER" id="PTHR48079">
    <property type="entry name" value="PROTEIN YEEZ"/>
    <property type="match status" value="1"/>
</dbReference>
<evidence type="ECO:0000259" key="1">
    <source>
        <dbReference type="Pfam" id="PF01370"/>
    </source>
</evidence>